<feature type="region of interest" description="Disordered" evidence="3">
    <location>
        <begin position="1"/>
        <end position="302"/>
    </location>
</feature>
<evidence type="ECO:0000313" key="5">
    <source>
        <dbReference type="EMBL" id="CAF1257961.1"/>
    </source>
</evidence>
<evidence type="ECO:0000256" key="3">
    <source>
        <dbReference type="SAM" id="MobiDB-lite"/>
    </source>
</evidence>
<dbReference type="GO" id="GO:0030864">
    <property type="term" value="C:cortical actin cytoskeleton"/>
    <property type="evidence" value="ECO:0007669"/>
    <property type="project" value="TreeGrafter"/>
</dbReference>
<keyword evidence="1" id="KW-0597">Phosphoprotein</keyword>
<reference evidence="5" key="1">
    <citation type="submission" date="2021-02" db="EMBL/GenBank/DDBJ databases">
        <authorList>
            <person name="Nowell W R."/>
        </authorList>
    </citation>
    <scope>NUCLEOTIDE SEQUENCE</scope>
</reference>
<dbReference type="PANTHER" id="PTHR10829:SF20">
    <property type="entry name" value="ADF-H DOMAIN-CONTAINING PROTEIN"/>
    <property type="match status" value="1"/>
</dbReference>
<evidence type="ECO:0000313" key="4">
    <source>
        <dbReference type="EMBL" id="CAF1065863.1"/>
    </source>
</evidence>
<sequence>MNDRAKDKAALGYDYKAPLEKHSSQTDASKGFGGKFGIEKNAQDKSAVGFSHKEQVEKHPSQKDYNIGFGKIGGPKSESNKAVESSDHHMSKNIVEKHPSTISSQPVSGSEGVKNIRARFENIKKEQEEETAKRIAEERFQRNKVESGKVPFSSSAAIIAPSVSVKNGHERQSSPSPPPLQRKEEENADIYENIDVIQQIVQKPTEQPKMINNKRLSNQEETVKPQVIGGMDLSGLRLRKRHDSSDSQNQEESTDEEWGDQKYKKHITKKPSQEEVRSSIKHEPQQQQQQQHEEQLLQSNQSQMYSTVDEVIKCRALYDYDTG</sequence>
<accession>A0A815AMA2</accession>
<feature type="compositionally biased region" description="Low complexity" evidence="3">
    <location>
        <begin position="285"/>
        <end position="302"/>
    </location>
</feature>
<evidence type="ECO:0000256" key="2">
    <source>
        <dbReference type="ARBA" id="ARBA00022737"/>
    </source>
</evidence>
<keyword evidence="2" id="KW-0677">Repeat</keyword>
<feature type="compositionally biased region" description="Basic and acidic residues" evidence="3">
    <location>
        <begin position="51"/>
        <end position="62"/>
    </location>
</feature>
<dbReference type="OrthoDB" id="5971719at2759"/>
<dbReference type="EMBL" id="CAJNOQ010010669">
    <property type="protein sequence ID" value="CAF1257961.1"/>
    <property type="molecule type" value="Genomic_DNA"/>
</dbReference>
<comment type="caution">
    <text evidence="5">The sequence shown here is derived from an EMBL/GenBank/DDBJ whole genome shotgun (WGS) entry which is preliminary data.</text>
</comment>
<dbReference type="GO" id="GO:0051015">
    <property type="term" value="F:actin filament binding"/>
    <property type="evidence" value="ECO:0007669"/>
    <property type="project" value="TreeGrafter"/>
</dbReference>
<dbReference type="Proteomes" id="UP000663829">
    <property type="component" value="Unassembled WGS sequence"/>
</dbReference>
<feature type="compositionally biased region" description="Low complexity" evidence="3">
    <location>
        <begin position="150"/>
        <end position="165"/>
    </location>
</feature>
<dbReference type="InterPro" id="IPR003134">
    <property type="entry name" value="Hs1_Cortactin"/>
</dbReference>
<feature type="compositionally biased region" description="Basic and acidic residues" evidence="3">
    <location>
        <begin position="271"/>
        <end position="284"/>
    </location>
</feature>
<dbReference type="GO" id="GO:0005884">
    <property type="term" value="C:actin filament"/>
    <property type="evidence" value="ECO:0007669"/>
    <property type="project" value="TreeGrafter"/>
</dbReference>
<keyword evidence="8" id="KW-1185">Reference proteome</keyword>
<evidence type="ECO:0000313" key="7">
    <source>
        <dbReference type="EMBL" id="CAF4032779.1"/>
    </source>
</evidence>
<name>A0A815AMA2_9BILA</name>
<dbReference type="Pfam" id="PF02218">
    <property type="entry name" value="HS1_rep"/>
    <property type="match status" value="2"/>
</dbReference>
<evidence type="ECO:0000256" key="1">
    <source>
        <dbReference type="ARBA" id="ARBA00022553"/>
    </source>
</evidence>
<dbReference type="Proteomes" id="UP000681722">
    <property type="component" value="Unassembled WGS sequence"/>
</dbReference>
<dbReference type="PROSITE" id="PS51090">
    <property type="entry name" value="CORTACTIN"/>
    <property type="match status" value="2"/>
</dbReference>
<dbReference type="EMBL" id="CAJNOK010008526">
    <property type="protein sequence ID" value="CAF1065863.1"/>
    <property type="molecule type" value="Genomic_DNA"/>
</dbReference>
<evidence type="ECO:0000313" key="6">
    <source>
        <dbReference type="EMBL" id="CAF3830926.1"/>
    </source>
</evidence>
<dbReference type="Proteomes" id="UP000677228">
    <property type="component" value="Unassembled WGS sequence"/>
</dbReference>
<dbReference type="EMBL" id="CAJOBC010017436">
    <property type="protein sequence ID" value="CAF4032779.1"/>
    <property type="molecule type" value="Genomic_DNA"/>
</dbReference>
<dbReference type="GO" id="GO:0030427">
    <property type="term" value="C:site of polarized growth"/>
    <property type="evidence" value="ECO:0007669"/>
    <property type="project" value="TreeGrafter"/>
</dbReference>
<dbReference type="PANTHER" id="PTHR10829">
    <property type="entry name" value="CORTACTIN AND DREBRIN"/>
    <property type="match status" value="1"/>
</dbReference>
<protein>
    <submittedName>
        <fullName evidence="5">Uncharacterized protein</fullName>
    </submittedName>
</protein>
<gene>
    <name evidence="5" type="ORF">GPM918_LOCUS26459</name>
    <name evidence="4" type="ORF">OVA965_LOCUS17652</name>
    <name evidence="7" type="ORF">SRO942_LOCUS26619</name>
    <name evidence="6" type="ORF">TMI583_LOCUS17664</name>
</gene>
<proteinExistence type="predicted"/>
<dbReference type="GO" id="GO:0030833">
    <property type="term" value="P:regulation of actin filament polymerization"/>
    <property type="evidence" value="ECO:0007669"/>
    <property type="project" value="TreeGrafter"/>
</dbReference>
<dbReference type="Proteomes" id="UP000682733">
    <property type="component" value="Unassembled WGS sequence"/>
</dbReference>
<evidence type="ECO:0000313" key="8">
    <source>
        <dbReference type="Proteomes" id="UP000663829"/>
    </source>
</evidence>
<feature type="compositionally biased region" description="Basic and acidic residues" evidence="3">
    <location>
        <begin position="118"/>
        <end position="147"/>
    </location>
</feature>
<dbReference type="AlphaFoldDB" id="A0A815AMA2"/>
<dbReference type="EMBL" id="CAJOBA010008542">
    <property type="protein sequence ID" value="CAF3830926.1"/>
    <property type="molecule type" value="Genomic_DNA"/>
</dbReference>
<organism evidence="5 8">
    <name type="scientific">Didymodactylos carnosus</name>
    <dbReference type="NCBI Taxonomy" id="1234261"/>
    <lineage>
        <taxon>Eukaryota</taxon>
        <taxon>Metazoa</taxon>
        <taxon>Spiralia</taxon>
        <taxon>Gnathifera</taxon>
        <taxon>Rotifera</taxon>
        <taxon>Eurotatoria</taxon>
        <taxon>Bdelloidea</taxon>
        <taxon>Philodinida</taxon>
        <taxon>Philodinidae</taxon>
        <taxon>Didymodactylos</taxon>
    </lineage>
</organism>
<feature type="compositionally biased region" description="Basic and acidic residues" evidence="3">
    <location>
        <begin position="78"/>
        <end position="99"/>
    </location>
</feature>